<evidence type="ECO:0000259" key="1">
    <source>
        <dbReference type="Pfam" id="PF13649"/>
    </source>
</evidence>
<dbReference type="Proteomes" id="UP000028492">
    <property type="component" value="Chromosome"/>
</dbReference>
<evidence type="ECO:0000313" key="2">
    <source>
        <dbReference type="EMBL" id="AIG75503.1"/>
    </source>
</evidence>
<dbReference type="eggNOG" id="COG2226">
    <property type="taxonomic scope" value="Bacteria"/>
</dbReference>
<evidence type="ECO:0000313" key="3">
    <source>
        <dbReference type="Proteomes" id="UP000028492"/>
    </source>
</evidence>
<dbReference type="STRING" id="208439.AJAP_13110"/>
<dbReference type="AlphaFoldDB" id="A0A075UR72"/>
<dbReference type="Pfam" id="PF13649">
    <property type="entry name" value="Methyltransf_25"/>
    <property type="match status" value="1"/>
</dbReference>
<gene>
    <name evidence="2" type="ORF">AJAP_13110</name>
</gene>
<feature type="domain" description="Methyltransferase" evidence="1">
    <location>
        <begin position="46"/>
        <end position="136"/>
    </location>
</feature>
<dbReference type="InterPro" id="IPR029063">
    <property type="entry name" value="SAM-dependent_MTases_sf"/>
</dbReference>
<dbReference type="RefSeq" id="WP_038511070.1">
    <property type="nucleotide sequence ID" value="NZ_CP008953.1"/>
</dbReference>
<dbReference type="HOGENOM" id="CLU_037990_2_3_11"/>
<dbReference type="Gene3D" id="3.40.50.150">
    <property type="entry name" value="Vaccinia Virus protein VP39"/>
    <property type="match status" value="1"/>
</dbReference>
<dbReference type="CDD" id="cd02440">
    <property type="entry name" value="AdoMet_MTases"/>
    <property type="match status" value="1"/>
</dbReference>
<proteinExistence type="predicted"/>
<name>A0A075UR72_9PSEU</name>
<dbReference type="InterPro" id="IPR041698">
    <property type="entry name" value="Methyltransf_25"/>
</dbReference>
<organism evidence="2 3">
    <name type="scientific">Amycolatopsis japonica</name>
    <dbReference type="NCBI Taxonomy" id="208439"/>
    <lineage>
        <taxon>Bacteria</taxon>
        <taxon>Bacillati</taxon>
        <taxon>Actinomycetota</taxon>
        <taxon>Actinomycetes</taxon>
        <taxon>Pseudonocardiales</taxon>
        <taxon>Pseudonocardiaceae</taxon>
        <taxon>Amycolatopsis</taxon>
        <taxon>Amycolatopsis japonica group</taxon>
    </lineage>
</organism>
<dbReference type="SUPFAM" id="SSF53335">
    <property type="entry name" value="S-adenosyl-L-methionine-dependent methyltransferases"/>
    <property type="match status" value="1"/>
</dbReference>
<protein>
    <recommendedName>
        <fullName evidence="1">Methyltransferase domain-containing protein</fullName>
    </recommendedName>
</protein>
<keyword evidence="3" id="KW-1185">Reference proteome</keyword>
<sequence length="267" mass="28129">MSSRKVGTQRAFDAAAADFAALGRYLWEPIGAATVAAAGLTEGDRVLDACCGTGASAIPAAHAVGAEGVVDALDLSGPMIGELRRLSAGLPQLRAHEADATAWDTGGYDVVQSALGIFFFPDMTDGTERLIARARSGGRAVFTIWRGGAMVAAGRHLGRAVAAVTESAPPPEREPSLIDRIDQAGPYAEWLSGRNLSDVDVVVNELRLTMTPEIAWLVVIGSGFRGLLDDLEPDVVERVRERYLESLRADGLTELDATTLIGSGTVR</sequence>
<reference evidence="2 3" key="1">
    <citation type="journal article" date="2014" name="J. Biotechnol.">
        <title>Complete genome sequence of the actinobacterium Amycolatopsis japonica MG417-CF17(T) (=DSM 44213T) producing (S,S)-N,N'-ethylenediaminedisuccinic acid.</title>
        <authorList>
            <person name="Stegmann E."/>
            <person name="Albersmeier A."/>
            <person name="Spohn M."/>
            <person name="Gert H."/>
            <person name="Weber T."/>
            <person name="Wohlleben W."/>
            <person name="Kalinowski J."/>
            <person name="Ruckert C."/>
        </authorList>
    </citation>
    <scope>NUCLEOTIDE SEQUENCE [LARGE SCALE GENOMIC DNA]</scope>
    <source>
        <strain evidence="3">MG417-CF17 (DSM 44213)</strain>
    </source>
</reference>
<dbReference type="KEGG" id="aja:AJAP_13110"/>
<dbReference type="EMBL" id="CP008953">
    <property type="protein sequence ID" value="AIG75503.1"/>
    <property type="molecule type" value="Genomic_DNA"/>
</dbReference>
<accession>A0A075UR72</accession>